<accession>A0A1B0D849</accession>
<evidence type="ECO:0000259" key="2">
    <source>
        <dbReference type="Pfam" id="PF17921"/>
    </source>
</evidence>
<sequence>MVFRTRGGIVSAVTRVQNYINGLSDASDEEINFIGYKANLISQLNLVKAMKAKYIGIQDDIIKGLPDGATKEAEIVSKEDFIERCDDLISQIDTLILEAPQSSSDDSKRDPLSTSDMAKFFTAFITQAEQRHQQQMELLLSTLTNTASTNDTNTYCKTTKLPQTKLPTFDGKHASWKSFKDRFTSSVINVPNISNVQKLDYLMSAVSGNAEACIKKLSMTDENFAVAWKILEDKFDDKNEIVSEYIKTFFAMPRMSSSGAQAIQEITNVFTECTMALDAMDVSQKDPWLIQYTLDRLDSESRVLWGRQCGTEVPTVNAFIKFLDQRCKDVKNSSSSSNKPSSNTSQNSRPNKPQLPKRQATALTNSANASSCRCCSESSHPLYKCPKFLNQTPGERFETVKTLSLCRNCFATHLTHSCTYHKCRKCQGRHNILLHDKYASDSSNRTDPASSSANSASNSGSPSSNHTSDSSAVVAVCASSESDHSDLPPRVFLATALVNILTANGEMIPCRIILDGGAQVNIMTSDLAQRLNLPRFASRLSIAGVNSTRSRARFYVNATILSRTSDTQFTLKCFVLPSVAGNIPNWPVDTSMLHIPHEVALADPDWAVQRPVDLLICGNHYWASWLTDSIRLGPGLPILKETVFGHVVVGEQEPIPPPESFAFTATALDQSIRRFWEIEDASEPTSGTDDQIAAENHFASTHQRNEDGRFIVQLPFREDPHVLGESRPLAIRQFLALERRFITPKERRQQGILSPEELNKALERLIFMDQSENFPGVAGNILSRGRITLSQFKSLSALTPFVDFGGLIRVGGRLENSDMPFQSKHPLLLPKSPLTKLIVRNEHLKQCHAGPSLLLATLRQRFWPLSGRNVVRKIVHDCIRCTRANPRPLQQLMGDLPQHRVTLDRPFQITGICQQRAQHFGKKFRLLYLNTLQQRSKWRHNQQNVKVGEVILFLDETQSGSKWVLGQVSAVHPGKDGKVRVLTIRTPRGTYTRAITKTARLSLDGNILCSNQS</sequence>
<protein>
    <recommendedName>
        <fullName evidence="6">DUF5641 domain-containing protein</fullName>
    </recommendedName>
</protein>
<proteinExistence type="predicted"/>
<name>A0A1B0D849_PHLPP</name>
<dbReference type="AlphaFoldDB" id="A0A1B0D849"/>
<feature type="compositionally biased region" description="Low complexity" evidence="1">
    <location>
        <begin position="449"/>
        <end position="469"/>
    </location>
</feature>
<dbReference type="Pfam" id="PF03564">
    <property type="entry name" value="DUF1759"/>
    <property type="match status" value="1"/>
</dbReference>
<evidence type="ECO:0000256" key="1">
    <source>
        <dbReference type="SAM" id="MobiDB-lite"/>
    </source>
</evidence>
<dbReference type="VEuPathDB" id="VectorBase:PPAPM1_000762"/>
<dbReference type="InterPro" id="IPR040676">
    <property type="entry name" value="DUF5641"/>
</dbReference>
<dbReference type="Proteomes" id="UP000092462">
    <property type="component" value="Unassembled WGS sequence"/>
</dbReference>
<evidence type="ECO:0000259" key="3">
    <source>
        <dbReference type="Pfam" id="PF18701"/>
    </source>
</evidence>
<dbReference type="VEuPathDB" id="VectorBase:PPAI003722"/>
<evidence type="ECO:0008006" key="6">
    <source>
        <dbReference type="Google" id="ProtNLM"/>
    </source>
</evidence>
<dbReference type="InterPro" id="IPR005312">
    <property type="entry name" value="DUF1759"/>
</dbReference>
<evidence type="ECO:0000313" key="4">
    <source>
        <dbReference type="EnsemblMetazoa" id="PPAI003722-PA"/>
    </source>
</evidence>
<feature type="region of interest" description="Disordered" evidence="1">
    <location>
        <begin position="439"/>
        <end position="469"/>
    </location>
</feature>
<evidence type="ECO:0000313" key="5">
    <source>
        <dbReference type="Proteomes" id="UP000092462"/>
    </source>
</evidence>
<organism evidence="4 5">
    <name type="scientific">Phlebotomus papatasi</name>
    <name type="common">Sandfly</name>
    <dbReference type="NCBI Taxonomy" id="29031"/>
    <lineage>
        <taxon>Eukaryota</taxon>
        <taxon>Metazoa</taxon>
        <taxon>Ecdysozoa</taxon>
        <taxon>Arthropoda</taxon>
        <taxon>Hexapoda</taxon>
        <taxon>Insecta</taxon>
        <taxon>Pterygota</taxon>
        <taxon>Neoptera</taxon>
        <taxon>Endopterygota</taxon>
        <taxon>Diptera</taxon>
        <taxon>Nematocera</taxon>
        <taxon>Psychodoidea</taxon>
        <taxon>Psychodidae</taxon>
        <taxon>Phlebotomus</taxon>
        <taxon>Phlebotomus</taxon>
    </lineage>
</organism>
<dbReference type="CDD" id="cd00303">
    <property type="entry name" value="retropepsin_like"/>
    <property type="match status" value="1"/>
</dbReference>
<dbReference type="PANTHER" id="PTHR47331">
    <property type="entry name" value="PHD-TYPE DOMAIN-CONTAINING PROTEIN"/>
    <property type="match status" value="1"/>
</dbReference>
<dbReference type="VEuPathDB" id="VectorBase:PPAPM1_005568"/>
<reference evidence="4" key="1">
    <citation type="submission" date="2022-08" db="UniProtKB">
        <authorList>
            <consortium name="EnsemblMetazoa"/>
        </authorList>
    </citation>
    <scope>IDENTIFICATION</scope>
    <source>
        <strain evidence="4">Israel</strain>
    </source>
</reference>
<dbReference type="InterPro" id="IPR041588">
    <property type="entry name" value="Integrase_H2C2"/>
</dbReference>
<feature type="region of interest" description="Disordered" evidence="1">
    <location>
        <begin position="331"/>
        <end position="362"/>
    </location>
</feature>
<dbReference type="EnsemblMetazoa" id="PPAI003722-RA">
    <property type="protein sequence ID" value="PPAI003722-PA"/>
    <property type="gene ID" value="PPAI003722"/>
</dbReference>
<feature type="compositionally biased region" description="Low complexity" evidence="1">
    <location>
        <begin position="332"/>
        <end position="348"/>
    </location>
</feature>
<feature type="domain" description="Integrase zinc-binding" evidence="2">
    <location>
        <begin position="832"/>
        <end position="887"/>
    </location>
</feature>
<dbReference type="Pfam" id="PF17921">
    <property type="entry name" value="Integrase_H2C2"/>
    <property type="match status" value="1"/>
</dbReference>
<dbReference type="EMBL" id="AJVK01036711">
    <property type="status" value="NOT_ANNOTATED_CDS"/>
    <property type="molecule type" value="Genomic_DNA"/>
</dbReference>
<feature type="domain" description="DUF5641" evidence="3">
    <location>
        <begin position="913"/>
        <end position="1000"/>
    </location>
</feature>
<dbReference type="PANTHER" id="PTHR47331:SF5">
    <property type="entry name" value="RIBONUCLEASE H"/>
    <property type="match status" value="1"/>
</dbReference>
<keyword evidence="5" id="KW-1185">Reference proteome</keyword>
<dbReference type="Pfam" id="PF18701">
    <property type="entry name" value="DUF5641"/>
    <property type="match status" value="1"/>
</dbReference>